<protein>
    <submittedName>
        <fullName evidence="1">15794_t:CDS:1</fullName>
    </submittedName>
</protein>
<comment type="caution">
    <text evidence="1">The sequence shown here is derived from an EMBL/GenBank/DDBJ whole genome shotgun (WGS) entry which is preliminary data.</text>
</comment>
<accession>A0ACA9N3V2</accession>
<reference evidence="1" key="1">
    <citation type="submission" date="2021-06" db="EMBL/GenBank/DDBJ databases">
        <authorList>
            <person name="Kallberg Y."/>
            <person name="Tangrot J."/>
            <person name="Rosling A."/>
        </authorList>
    </citation>
    <scope>NUCLEOTIDE SEQUENCE</scope>
    <source>
        <strain evidence="1">28 12/20/2015</strain>
    </source>
</reference>
<dbReference type="Proteomes" id="UP000789366">
    <property type="component" value="Unassembled WGS sequence"/>
</dbReference>
<organism evidence="1 2">
    <name type="scientific">Cetraspora pellucida</name>
    <dbReference type="NCBI Taxonomy" id="1433469"/>
    <lineage>
        <taxon>Eukaryota</taxon>
        <taxon>Fungi</taxon>
        <taxon>Fungi incertae sedis</taxon>
        <taxon>Mucoromycota</taxon>
        <taxon>Glomeromycotina</taxon>
        <taxon>Glomeromycetes</taxon>
        <taxon>Diversisporales</taxon>
        <taxon>Gigasporaceae</taxon>
        <taxon>Cetraspora</taxon>
    </lineage>
</organism>
<keyword evidence="2" id="KW-1185">Reference proteome</keyword>
<sequence length="85" mass="10024">GVIQKTFEETTPQDMYIDLQHESGIFISDLEILNDGASFQETFMESMPQDMYMDLENLDNVMSSQETLRENRFLKGYHLRKLLQK</sequence>
<evidence type="ECO:0000313" key="1">
    <source>
        <dbReference type="EMBL" id="CAG8631195.1"/>
    </source>
</evidence>
<feature type="non-terminal residue" evidence="1">
    <location>
        <position position="1"/>
    </location>
</feature>
<proteinExistence type="predicted"/>
<name>A0ACA9N3V2_9GLOM</name>
<evidence type="ECO:0000313" key="2">
    <source>
        <dbReference type="Proteomes" id="UP000789366"/>
    </source>
</evidence>
<gene>
    <name evidence="1" type="ORF">SPELUC_LOCUS8228</name>
</gene>
<dbReference type="EMBL" id="CAJVPW010012007">
    <property type="protein sequence ID" value="CAG8631195.1"/>
    <property type="molecule type" value="Genomic_DNA"/>
</dbReference>